<evidence type="ECO:0000259" key="3">
    <source>
        <dbReference type="PROSITE" id="PS51677"/>
    </source>
</evidence>
<accession>A0A0E3U6C5</accession>
<keyword evidence="5" id="KW-1185">Reference proteome</keyword>
<evidence type="ECO:0000313" key="4">
    <source>
        <dbReference type="EMBL" id="AKC69383.1"/>
    </source>
</evidence>
<evidence type="ECO:0000313" key="5">
    <source>
        <dbReference type="Proteomes" id="UP000035050"/>
    </source>
</evidence>
<dbReference type="PANTHER" id="PTHR34216">
    <property type="match status" value="1"/>
</dbReference>
<dbReference type="SUPFAM" id="SSF88713">
    <property type="entry name" value="Glycoside hydrolase/deacetylase"/>
    <property type="match status" value="1"/>
</dbReference>
<dbReference type="Pfam" id="PF01522">
    <property type="entry name" value="Polysacc_deac_1"/>
    <property type="match status" value="1"/>
</dbReference>
<dbReference type="PROSITE" id="PS51677">
    <property type="entry name" value="NODB"/>
    <property type="match status" value="1"/>
</dbReference>
<protein>
    <submittedName>
        <fullName evidence="4">Polysaccharide deacetylase</fullName>
    </submittedName>
</protein>
<name>A0A0E3U6C5_9BURK</name>
<feature type="domain" description="NodB homology" evidence="3">
    <location>
        <begin position="62"/>
        <end position="233"/>
    </location>
</feature>
<dbReference type="GO" id="GO:0016810">
    <property type="term" value="F:hydrolase activity, acting on carbon-nitrogen (but not peptide) bonds"/>
    <property type="evidence" value="ECO:0007669"/>
    <property type="project" value="InterPro"/>
</dbReference>
<evidence type="ECO:0000256" key="2">
    <source>
        <dbReference type="ARBA" id="ARBA00022729"/>
    </source>
</evidence>
<dbReference type="PANTHER" id="PTHR34216:SF3">
    <property type="entry name" value="POLY-BETA-1,6-N-ACETYL-D-GLUCOSAMINE N-DEACETYLASE"/>
    <property type="match status" value="1"/>
</dbReference>
<comment type="subcellular location">
    <subcellularLocation>
        <location evidence="1">Secreted</location>
    </subcellularLocation>
</comment>
<dbReference type="KEGG" id="pox:MB84_07670"/>
<dbReference type="AlphaFoldDB" id="A0A0E3U6C5"/>
<dbReference type="InterPro" id="IPR002509">
    <property type="entry name" value="NODB_dom"/>
</dbReference>
<dbReference type="GO" id="GO:0005975">
    <property type="term" value="P:carbohydrate metabolic process"/>
    <property type="evidence" value="ECO:0007669"/>
    <property type="project" value="InterPro"/>
</dbReference>
<keyword evidence="2" id="KW-0732">Signal</keyword>
<dbReference type="PATRIC" id="fig|573737.6.peg.2378"/>
<organism evidence="4 5">
    <name type="scientific">Pandoraea oxalativorans</name>
    <dbReference type="NCBI Taxonomy" id="573737"/>
    <lineage>
        <taxon>Bacteria</taxon>
        <taxon>Pseudomonadati</taxon>
        <taxon>Pseudomonadota</taxon>
        <taxon>Betaproteobacteria</taxon>
        <taxon>Burkholderiales</taxon>
        <taxon>Burkholderiaceae</taxon>
        <taxon>Pandoraea</taxon>
    </lineage>
</organism>
<dbReference type="CDD" id="cd10918">
    <property type="entry name" value="CE4_NodB_like_5s_6s"/>
    <property type="match status" value="1"/>
</dbReference>
<sequence>MSVPILMYHQICAVPPRDNPLRGLCVDPDTFASQMAGLRRFGYQGLSMGELQSYLRAPGRAKVFGITFDDGFQNVFDHAMPVLDSVGFTATCYFVADHLGGTNHWDAHLVASPAPLMDRDRLLTWMRRGHEVGAHTLNHVSLPDLTLDDAAAEIVGAKHQLESICGTNIEAFCYPYGNVTRHVRDIVERAGYRNATTTRRARADRDDDPFLLPRLAVAPDVGPLRLLFKCLAS</sequence>
<reference evidence="4" key="1">
    <citation type="submission" date="2016-06" db="EMBL/GenBank/DDBJ databases">
        <title>Pandoraea oxalativorans DSM 23570 Genome Sequencing.</title>
        <authorList>
            <person name="Ee R."/>
            <person name="Lim Y.-L."/>
            <person name="Yong D."/>
            <person name="Yin W.-F."/>
            <person name="Chan K.-G."/>
        </authorList>
    </citation>
    <scope>NUCLEOTIDE SEQUENCE</scope>
    <source>
        <strain evidence="4">DSM 23570</strain>
    </source>
</reference>
<dbReference type="Gene3D" id="3.20.20.370">
    <property type="entry name" value="Glycoside hydrolase/deacetylase"/>
    <property type="match status" value="1"/>
</dbReference>
<proteinExistence type="predicted"/>
<dbReference type="Proteomes" id="UP000035050">
    <property type="component" value="Chromosome"/>
</dbReference>
<dbReference type="OrthoDB" id="9814639at2"/>
<dbReference type="InterPro" id="IPR051398">
    <property type="entry name" value="Polysacch_Deacetylase"/>
</dbReference>
<gene>
    <name evidence="4" type="ORF">MB84_07670</name>
</gene>
<dbReference type="EMBL" id="CP011253">
    <property type="protein sequence ID" value="AKC69383.1"/>
    <property type="molecule type" value="Genomic_DNA"/>
</dbReference>
<dbReference type="GO" id="GO:0005576">
    <property type="term" value="C:extracellular region"/>
    <property type="evidence" value="ECO:0007669"/>
    <property type="project" value="UniProtKB-SubCell"/>
</dbReference>
<dbReference type="RefSeq" id="WP_046290708.1">
    <property type="nucleotide sequence ID" value="NZ_CP011253.3"/>
</dbReference>
<dbReference type="HOGENOM" id="CLU_030024_5_2_4"/>
<evidence type="ECO:0000256" key="1">
    <source>
        <dbReference type="ARBA" id="ARBA00004613"/>
    </source>
</evidence>
<dbReference type="InterPro" id="IPR011330">
    <property type="entry name" value="Glyco_hydro/deAcase_b/a-brl"/>
</dbReference>